<accession>A0A822ZG24</accession>
<evidence type="ECO:0008006" key="4">
    <source>
        <dbReference type="Google" id="ProtNLM"/>
    </source>
</evidence>
<gene>
    <name evidence="2" type="ORF">HUJ06_002312</name>
</gene>
<name>A0A822ZG24_NELNU</name>
<dbReference type="Proteomes" id="UP000607653">
    <property type="component" value="Unassembled WGS sequence"/>
</dbReference>
<keyword evidence="3" id="KW-1185">Reference proteome</keyword>
<dbReference type="AlphaFoldDB" id="A0A822ZG24"/>
<sequence length="316" mass="35271">MRRICPSLLYLCRYALPEPDFLLLRSICSSAAGVRQAAQLTSEELTKINLLIPRLCESNHLPEAIRLVDAALLTNPPLNSLSLSILIDRISEEPDMTQSMALLTRLKYNPNAHPALRPINHMLLVSYFKKHKFKEAMKVFNWMSRPDSPCTPDAGVYGVVIGGFCRHWKTLEALKVLRAMVGANVVVANDLRTQIYRSLLREARITEAQQLNEALDCVQVEKVTVGVQSDADSDSLLTSPLDRGPFLVSRNAAGLEVNHLFLISPYPFFSRISLLLCKSTLLLRPRGLGLLWLTSKMNLLVPLELSGIILLELTMG</sequence>
<reference evidence="2 3" key="1">
    <citation type="journal article" date="2020" name="Mol. Biol. Evol.">
        <title>Distinct Expression and Methylation Patterns for Genes with Different Fates following a Single Whole-Genome Duplication in Flowering Plants.</title>
        <authorList>
            <person name="Shi T."/>
            <person name="Rahmani R.S."/>
            <person name="Gugger P.F."/>
            <person name="Wang M."/>
            <person name="Li H."/>
            <person name="Zhang Y."/>
            <person name="Li Z."/>
            <person name="Wang Q."/>
            <person name="Van de Peer Y."/>
            <person name="Marchal K."/>
            <person name="Chen J."/>
        </authorList>
    </citation>
    <scope>NUCLEOTIDE SEQUENCE [LARGE SCALE GENOMIC DNA]</scope>
    <source>
        <tissue evidence="2">Leaf</tissue>
    </source>
</reference>
<dbReference type="EMBL" id="DUZY01000006">
    <property type="protein sequence ID" value="DAD44082.1"/>
    <property type="molecule type" value="Genomic_DNA"/>
</dbReference>
<evidence type="ECO:0000256" key="1">
    <source>
        <dbReference type="ARBA" id="ARBA00022737"/>
    </source>
</evidence>
<protein>
    <recommendedName>
        <fullName evidence="4">Pentatricopeptide repeat-containing protein</fullName>
    </recommendedName>
</protein>
<comment type="caution">
    <text evidence="2">The sequence shown here is derived from an EMBL/GenBank/DDBJ whole genome shotgun (WGS) entry which is preliminary data.</text>
</comment>
<dbReference type="Pfam" id="PF01535">
    <property type="entry name" value="PPR"/>
    <property type="match status" value="1"/>
</dbReference>
<organism evidence="2 3">
    <name type="scientific">Nelumbo nucifera</name>
    <name type="common">Sacred lotus</name>
    <dbReference type="NCBI Taxonomy" id="4432"/>
    <lineage>
        <taxon>Eukaryota</taxon>
        <taxon>Viridiplantae</taxon>
        <taxon>Streptophyta</taxon>
        <taxon>Embryophyta</taxon>
        <taxon>Tracheophyta</taxon>
        <taxon>Spermatophyta</taxon>
        <taxon>Magnoliopsida</taxon>
        <taxon>Proteales</taxon>
        <taxon>Nelumbonaceae</taxon>
        <taxon>Nelumbo</taxon>
    </lineage>
</organism>
<dbReference type="PANTHER" id="PTHR47932:SF1">
    <property type="entry name" value="PENTATRICOPEPTIDE REPEAT-CONTAINING PROTEIN"/>
    <property type="match status" value="1"/>
</dbReference>
<evidence type="ECO:0000313" key="2">
    <source>
        <dbReference type="EMBL" id="DAD44082.1"/>
    </source>
</evidence>
<dbReference type="Gene3D" id="1.25.40.10">
    <property type="entry name" value="Tetratricopeptide repeat domain"/>
    <property type="match status" value="1"/>
</dbReference>
<keyword evidence="1" id="KW-0677">Repeat</keyword>
<dbReference type="InterPro" id="IPR011990">
    <property type="entry name" value="TPR-like_helical_dom_sf"/>
</dbReference>
<dbReference type="InterPro" id="IPR002885">
    <property type="entry name" value="PPR_rpt"/>
</dbReference>
<proteinExistence type="predicted"/>
<evidence type="ECO:0000313" key="3">
    <source>
        <dbReference type="Proteomes" id="UP000607653"/>
    </source>
</evidence>
<dbReference type="PANTHER" id="PTHR47932">
    <property type="entry name" value="ATPASE EXPRESSION PROTEIN 3"/>
    <property type="match status" value="1"/>
</dbReference>